<feature type="compositionally biased region" description="Basic and acidic residues" evidence="1">
    <location>
        <begin position="308"/>
        <end position="321"/>
    </location>
</feature>
<dbReference type="STRING" id="200904.GCA_900168775_02163"/>
<feature type="compositionally biased region" description="Low complexity" evidence="1">
    <location>
        <begin position="280"/>
        <end position="293"/>
    </location>
</feature>
<proteinExistence type="predicted"/>
<dbReference type="EMBL" id="QNRI01000028">
    <property type="protein sequence ID" value="RBO90980.1"/>
    <property type="molecule type" value="Genomic_DNA"/>
</dbReference>
<keyword evidence="3" id="KW-1185">Reference proteome</keyword>
<sequence length="321" mass="36527">MSELATQYEQQNQPSTLAQASSSREMEEVKGQIFMAKQFPRNVYQAEQRILDNCKRPNLAGQAVYSYPRGGQKVEGPSIRLAEVIAQNWGNLSFGIKELEQKEGESVAMAYAWDLETNVRQEKVFTVKHTRKAGQQLKKLTDPRDIYEMVANNGARRVRACILGVIPGDIIDNAVEECNRTLSGNNSKPLKDRIAEALKAFKEKYKVTQEQIEERFGYNVSAFTERDVLDLIKIFNSLKDGMSKPEDWFSKEVKKEGKSDLSQSFNQQQKDKPKTDKKQSQQANNKQKNTSTNVQEKMDDITQYVTDSMEKSGDDNESNSK</sequence>
<gene>
    <name evidence="2" type="ORF">DES48_1282</name>
</gene>
<feature type="region of interest" description="Disordered" evidence="1">
    <location>
        <begin position="1"/>
        <end position="23"/>
    </location>
</feature>
<dbReference type="RefSeq" id="WP_245911511.1">
    <property type="nucleotide sequence ID" value="NZ_BAABQN010000025.1"/>
</dbReference>
<evidence type="ECO:0000313" key="3">
    <source>
        <dbReference type="Proteomes" id="UP000252254"/>
    </source>
</evidence>
<dbReference type="Proteomes" id="UP000252254">
    <property type="component" value="Unassembled WGS sequence"/>
</dbReference>
<feature type="region of interest" description="Disordered" evidence="1">
    <location>
        <begin position="253"/>
        <end position="321"/>
    </location>
</feature>
<evidence type="ECO:0000256" key="1">
    <source>
        <dbReference type="SAM" id="MobiDB-lite"/>
    </source>
</evidence>
<evidence type="ECO:0008006" key="4">
    <source>
        <dbReference type="Google" id="ProtNLM"/>
    </source>
</evidence>
<protein>
    <recommendedName>
        <fullName evidence="4">RecT family protein</fullName>
    </recommendedName>
</protein>
<evidence type="ECO:0000313" key="2">
    <source>
        <dbReference type="EMBL" id="RBO90980.1"/>
    </source>
</evidence>
<reference evidence="2 3" key="1">
    <citation type="submission" date="2018-06" db="EMBL/GenBank/DDBJ databases">
        <title>Genomic Encyclopedia of Type Strains, Phase IV (KMG-IV): sequencing the most valuable type-strain genomes for metagenomic binning, comparative biology and taxonomic classification.</title>
        <authorList>
            <person name="Goeker M."/>
        </authorList>
    </citation>
    <scope>NUCLEOTIDE SEQUENCE [LARGE SCALE GENOMIC DNA]</scope>
    <source>
        <strain evidence="2 3">DSM 15140</strain>
    </source>
</reference>
<feature type="compositionally biased region" description="Basic and acidic residues" evidence="1">
    <location>
        <begin position="269"/>
        <end position="279"/>
    </location>
</feature>
<dbReference type="AlphaFoldDB" id="A0A366DLM4"/>
<comment type="caution">
    <text evidence="2">The sequence shown here is derived from an EMBL/GenBank/DDBJ whole genome shotgun (WGS) entry which is preliminary data.</text>
</comment>
<accession>A0A366DLM4</accession>
<organism evidence="2 3">
    <name type="scientific">Paraliobacillus ryukyuensis</name>
    <dbReference type="NCBI Taxonomy" id="200904"/>
    <lineage>
        <taxon>Bacteria</taxon>
        <taxon>Bacillati</taxon>
        <taxon>Bacillota</taxon>
        <taxon>Bacilli</taxon>
        <taxon>Bacillales</taxon>
        <taxon>Bacillaceae</taxon>
        <taxon>Paraliobacillus</taxon>
    </lineage>
</organism>
<name>A0A366DLM4_9BACI</name>